<dbReference type="eggNOG" id="ENOG502R24R">
    <property type="taxonomic scope" value="Eukaryota"/>
</dbReference>
<evidence type="ECO:0000256" key="2">
    <source>
        <dbReference type="SAM" id="SignalP"/>
    </source>
</evidence>
<dbReference type="PANTHER" id="PTHR33659">
    <property type="entry name" value="PROTEIN, PUTATIVE-RELATED-RELATED"/>
    <property type="match status" value="1"/>
</dbReference>
<feature type="transmembrane region" description="Helical" evidence="1">
    <location>
        <begin position="43"/>
        <end position="67"/>
    </location>
</feature>
<dbReference type="InParanoid" id="V4U5G0"/>
<feature type="signal peptide" evidence="2">
    <location>
        <begin position="1"/>
        <end position="26"/>
    </location>
</feature>
<sequence length="68" mass="6841">MGQVSICGSVALILFIAALLPMTAVGSEQDVDLAPSPSMDAGAAFLVTVSGGFVCSLLFLSVIALLLQ</sequence>
<accession>V4U5G0</accession>
<protein>
    <submittedName>
        <fullName evidence="3">Uncharacterized protein</fullName>
    </submittedName>
</protein>
<dbReference type="Gramene" id="ESR59325">
    <property type="protein sequence ID" value="ESR59325"/>
    <property type="gene ID" value="CICLE_v10017412mg"/>
</dbReference>
<keyword evidence="2" id="KW-0732">Signal</keyword>
<keyword evidence="4" id="KW-1185">Reference proteome</keyword>
<keyword evidence="1" id="KW-0472">Membrane</keyword>
<gene>
    <name evidence="3" type="ORF">CICLE_v10017412mg</name>
</gene>
<dbReference type="PANTHER" id="PTHR33659:SF10">
    <property type="match status" value="1"/>
</dbReference>
<keyword evidence="1" id="KW-0812">Transmembrane</keyword>
<dbReference type="AlphaFoldDB" id="V4U5G0"/>
<name>V4U5G0_CITCL</name>
<organism evidence="3 4">
    <name type="scientific">Citrus clementina</name>
    <name type="common">Clementine</name>
    <name type="synonym">Citrus deliciosa x Citrus sinensis</name>
    <dbReference type="NCBI Taxonomy" id="85681"/>
    <lineage>
        <taxon>Eukaryota</taxon>
        <taxon>Viridiplantae</taxon>
        <taxon>Streptophyta</taxon>
        <taxon>Embryophyta</taxon>
        <taxon>Tracheophyta</taxon>
        <taxon>Spermatophyta</taxon>
        <taxon>Magnoliopsida</taxon>
        <taxon>eudicotyledons</taxon>
        <taxon>Gunneridae</taxon>
        <taxon>Pentapetalae</taxon>
        <taxon>rosids</taxon>
        <taxon>malvids</taxon>
        <taxon>Sapindales</taxon>
        <taxon>Rutaceae</taxon>
        <taxon>Aurantioideae</taxon>
        <taxon>Citrus</taxon>
    </lineage>
</organism>
<dbReference type="EMBL" id="KI536312">
    <property type="protein sequence ID" value="ESR59325.1"/>
    <property type="molecule type" value="Genomic_DNA"/>
</dbReference>
<evidence type="ECO:0000313" key="4">
    <source>
        <dbReference type="Proteomes" id="UP000030687"/>
    </source>
</evidence>
<dbReference type="Proteomes" id="UP000030687">
    <property type="component" value="Unassembled WGS sequence"/>
</dbReference>
<keyword evidence="1" id="KW-1133">Transmembrane helix</keyword>
<dbReference type="KEGG" id="cic:CICLE_v10017412mg"/>
<evidence type="ECO:0000313" key="3">
    <source>
        <dbReference type="EMBL" id="ESR59325.1"/>
    </source>
</evidence>
<reference evidence="3 4" key="1">
    <citation type="submission" date="2013-10" db="EMBL/GenBank/DDBJ databases">
        <authorList>
            <consortium name="International Citrus Genome Consortium"/>
            <person name="Jenkins J."/>
            <person name="Schmutz J."/>
            <person name="Prochnik S."/>
            <person name="Rokhsar D."/>
            <person name="Gmitter F."/>
            <person name="Ollitrault P."/>
            <person name="Machado M."/>
            <person name="Talon M."/>
            <person name="Wincker P."/>
            <person name="Jaillon O."/>
            <person name="Morgante M."/>
        </authorList>
    </citation>
    <scope>NUCLEOTIDE SEQUENCE</scope>
    <source>
        <strain evidence="4">cv. Clemenules</strain>
    </source>
</reference>
<feature type="chain" id="PRO_5004730223" evidence="2">
    <location>
        <begin position="27"/>
        <end position="68"/>
    </location>
</feature>
<evidence type="ECO:0000256" key="1">
    <source>
        <dbReference type="SAM" id="Phobius"/>
    </source>
</evidence>
<proteinExistence type="predicted"/>